<feature type="compositionally biased region" description="Low complexity" evidence="1">
    <location>
        <begin position="138"/>
        <end position="148"/>
    </location>
</feature>
<evidence type="ECO:0000256" key="1">
    <source>
        <dbReference type="SAM" id="MobiDB-lite"/>
    </source>
</evidence>
<dbReference type="OrthoDB" id="3774077at2759"/>
<keyword evidence="3" id="KW-1185">Reference proteome</keyword>
<organism evidence="2 3">
    <name type="scientific">Lojkania enalia</name>
    <dbReference type="NCBI Taxonomy" id="147567"/>
    <lineage>
        <taxon>Eukaryota</taxon>
        <taxon>Fungi</taxon>
        <taxon>Dikarya</taxon>
        <taxon>Ascomycota</taxon>
        <taxon>Pezizomycotina</taxon>
        <taxon>Dothideomycetes</taxon>
        <taxon>Pleosporomycetidae</taxon>
        <taxon>Pleosporales</taxon>
        <taxon>Pleosporales incertae sedis</taxon>
        <taxon>Lojkania</taxon>
    </lineage>
</organism>
<dbReference type="EMBL" id="ML986811">
    <property type="protein sequence ID" value="KAF2257940.1"/>
    <property type="molecule type" value="Genomic_DNA"/>
</dbReference>
<proteinExistence type="predicted"/>
<comment type="caution">
    <text evidence="2">The sequence shown here is derived from an EMBL/GenBank/DDBJ whole genome shotgun (WGS) entry which is preliminary data.</text>
</comment>
<protein>
    <submittedName>
        <fullName evidence="2">Uncharacterized protein</fullName>
    </submittedName>
</protein>
<evidence type="ECO:0000313" key="2">
    <source>
        <dbReference type="EMBL" id="KAF2257940.1"/>
    </source>
</evidence>
<sequence>MEDNLRAERERLIALVKQHFQGLQRGPYGVEKALEEAKQANANSTQRIILGESELAWRAYYAAKKATDSQHGFSGRAEFARLLDGLSTQSIEQQRAFAKELILAIESDALQLPEDDGGTGARKGTKRRRTTMESPILSTSPPNATPNGPGTNYTNLEHGSSQEILNSLNVQEGVHVDASLQASGALFPVEFMESVRRIPHSRLADALVADISMFLQQGYIRDHFGCQMEIGIAKEKVPFYAKKLFNVEVETKDGVRHLLYQGGGKIEPDPCIKLRACRRDVLSGVFGLDVSIAFLAAPICQREKREVRAHTDGVSMTISNQETDGGRITLFLGAWHAFNIKEKLYS</sequence>
<evidence type="ECO:0000313" key="3">
    <source>
        <dbReference type="Proteomes" id="UP000800093"/>
    </source>
</evidence>
<dbReference type="Proteomes" id="UP000800093">
    <property type="component" value="Unassembled WGS sequence"/>
</dbReference>
<name>A0A9P4MUK0_9PLEO</name>
<accession>A0A9P4MUK0</accession>
<reference evidence="3" key="1">
    <citation type="journal article" date="2020" name="Stud. Mycol.">
        <title>101 Dothideomycetes genomes: A test case for predicting lifestyles and emergence of pathogens.</title>
        <authorList>
            <person name="Haridas S."/>
            <person name="Albert R."/>
            <person name="Binder M."/>
            <person name="Bloem J."/>
            <person name="LaButti K."/>
            <person name="Salamov A."/>
            <person name="Andreopoulos B."/>
            <person name="Baker S."/>
            <person name="Barry K."/>
            <person name="Bills G."/>
            <person name="Bluhm B."/>
            <person name="Cannon C."/>
            <person name="Castanera R."/>
            <person name="Culley D."/>
            <person name="Daum C."/>
            <person name="Ezra D."/>
            <person name="Gonzalez J."/>
            <person name="Henrissat B."/>
            <person name="Kuo A."/>
            <person name="Liang C."/>
            <person name="Lipzen A."/>
            <person name="Lutzoni F."/>
            <person name="Magnuson J."/>
            <person name="Mondo S."/>
            <person name="Nolan M."/>
            <person name="Ohm R."/>
            <person name="Pangilinan J."/>
            <person name="Park H.-J."/>
            <person name="Ramirez L."/>
            <person name="Alfaro M."/>
            <person name="Sun H."/>
            <person name="Tritt A."/>
            <person name="Yoshinaga Y."/>
            <person name="Zwiers L.-H."/>
            <person name="Turgeon B."/>
            <person name="Goodwin S."/>
            <person name="Spatafora J."/>
            <person name="Crous P."/>
            <person name="Grigoriev I."/>
        </authorList>
    </citation>
    <scope>NUCLEOTIDE SEQUENCE [LARGE SCALE GENOMIC DNA]</scope>
    <source>
        <strain evidence="3">CBS 304.66</strain>
    </source>
</reference>
<dbReference type="AlphaFoldDB" id="A0A9P4MUK0"/>
<feature type="region of interest" description="Disordered" evidence="1">
    <location>
        <begin position="113"/>
        <end position="148"/>
    </location>
</feature>
<gene>
    <name evidence="2" type="ORF">CC78DRAFT_527107</name>
</gene>